<dbReference type="KEGG" id="ddu:GF1_03020"/>
<evidence type="ECO:0000256" key="1">
    <source>
        <dbReference type="SAM" id="MobiDB-lite"/>
    </source>
</evidence>
<sequence length="140" mass="16121">MTNDKQPEHQLKAGTRKPIGLLDTDPESTTSTPDDLPESLKALRQATITRFRSAQVRSFIEEQIEYVNLNRQVAEAIQFFFDEKGRLPANAPIHEIIAERKKIESSIRWFEAICKELTNELAQIKEIEDAFLDYLSSQEE</sequence>
<dbReference type="AlphaFoldDB" id="A0A915U8E7"/>
<evidence type="ECO:0000313" key="2">
    <source>
        <dbReference type="EMBL" id="BCO07926.1"/>
    </source>
</evidence>
<feature type="compositionally biased region" description="Basic and acidic residues" evidence="1">
    <location>
        <begin position="1"/>
        <end position="11"/>
    </location>
</feature>
<dbReference type="RefSeq" id="WP_267927861.1">
    <property type="nucleotide sequence ID" value="NZ_AP024233.1"/>
</dbReference>
<feature type="region of interest" description="Disordered" evidence="1">
    <location>
        <begin position="1"/>
        <end position="37"/>
    </location>
</feature>
<name>A0A915U8E7_9BACT</name>
<feature type="compositionally biased region" description="Low complexity" evidence="1">
    <location>
        <begin position="21"/>
        <end position="34"/>
    </location>
</feature>
<keyword evidence="3" id="KW-1185">Reference proteome</keyword>
<evidence type="ECO:0000313" key="3">
    <source>
        <dbReference type="Proteomes" id="UP001063350"/>
    </source>
</evidence>
<proteinExistence type="predicted"/>
<dbReference type="EMBL" id="AP024233">
    <property type="protein sequence ID" value="BCO07926.1"/>
    <property type="molecule type" value="Genomic_DNA"/>
</dbReference>
<reference evidence="2" key="1">
    <citation type="submission" date="2020-12" db="EMBL/GenBank/DDBJ databases">
        <title>Desulfobium dissulfuricans gen. nov., sp. nov., a novel mesophilic, sulfate-reducing bacterium isolated from a deep-sea hydrothermal vent.</title>
        <authorList>
            <person name="Hashimoto Y."/>
            <person name="Tame A."/>
            <person name="Sawayama S."/>
            <person name="Miyazaki J."/>
            <person name="Takai K."/>
            <person name="Nakagawa S."/>
        </authorList>
    </citation>
    <scope>NUCLEOTIDE SEQUENCE</scope>
    <source>
        <strain evidence="2">GF1</strain>
    </source>
</reference>
<accession>A0A915U8E7</accession>
<protein>
    <submittedName>
        <fullName evidence="2">Uncharacterized protein</fullName>
    </submittedName>
</protein>
<dbReference type="Proteomes" id="UP001063350">
    <property type="component" value="Chromosome"/>
</dbReference>
<gene>
    <name evidence="2" type="ORF">GF1_03020</name>
</gene>
<organism evidence="2 3">
    <name type="scientific">Desulfolithobacter dissulfuricans</name>
    <dbReference type="NCBI Taxonomy" id="2795293"/>
    <lineage>
        <taxon>Bacteria</taxon>
        <taxon>Pseudomonadati</taxon>
        <taxon>Thermodesulfobacteriota</taxon>
        <taxon>Desulfobulbia</taxon>
        <taxon>Desulfobulbales</taxon>
        <taxon>Desulfobulbaceae</taxon>
        <taxon>Desulfolithobacter</taxon>
    </lineage>
</organism>